<evidence type="ECO:0000256" key="6">
    <source>
        <dbReference type="ARBA" id="ARBA00038076"/>
    </source>
</evidence>
<dbReference type="InterPro" id="IPR025857">
    <property type="entry name" value="MacB_PCD"/>
</dbReference>
<reference evidence="10 11" key="1">
    <citation type="submission" date="2014-10" db="EMBL/GenBank/DDBJ databases">
        <title>Genome sequence of Clostridium aceticum DSM 1496.</title>
        <authorList>
            <person name="Poehlein A."/>
            <person name="Schiel-Bengelsdorf B."/>
            <person name="Gottschalk G."/>
            <person name="Duerre P."/>
            <person name="Daniel R."/>
        </authorList>
    </citation>
    <scope>NUCLEOTIDE SEQUENCE [LARGE SCALE GENOMIC DNA]</scope>
    <source>
        <strain evidence="10 11">DSM 1496</strain>
    </source>
</reference>
<feature type="transmembrane region" description="Helical" evidence="7">
    <location>
        <begin position="387"/>
        <end position="408"/>
    </location>
</feature>
<evidence type="ECO:0000256" key="1">
    <source>
        <dbReference type="ARBA" id="ARBA00004651"/>
    </source>
</evidence>
<comment type="subcellular location">
    <subcellularLocation>
        <location evidence="1">Cell membrane</location>
        <topology evidence="1">Multi-pass membrane protein</topology>
    </subcellularLocation>
</comment>
<keyword evidence="11" id="KW-1185">Reference proteome</keyword>
<evidence type="ECO:0000256" key="2">
    <source>
        <dbReference type="ARBA" id="ARBA00022475"/>
    </source>
</evidence>
<feature type="transmembrane region" description="Helical" evidence="7">
    <location>
        <begin position="20"/>
        <end position="39"/>
    </location>
</feature>
<dbReference type="Pfam" id="PF02687">
    <property type="entry name" value="FtsX"/>
    <property type="match status" value="1"/>
</dbReference>
<dbReference type="Proteomes" id="UP000035704">
    <property type="component" value="Chromosome"/>
</dbReference>
<dbReference type="RefSeq" id="WP_044825037.1">
    <property type="nucleotide sequence ID" value="NZ_CP009687.1"/>
</dbReference>
<keyword evidence="4 7" id="KW-1133">Transmembrane helix</keyword>
<evidence type="ECO:0000313" key="11">
    <source>
        <dbReference type="Proteomes" id="UP000035704"/>
    </source>
</evidence>
<dbReference type="PANTHER" id="PTHR30572">
    <property type="entry name" value="MEMBRANE COMPONENT OF TRANSPORTER-RELATED"/>
    <property type="match status" value="1"/>
</dbReference>
<sequence length="422" mass="46546">MQLYHITLNNLRRRKAKMLFVLLGLAIGIATIVSVYGVVDAMKMEMTRQAAEFGVNIVITPEAGGLTFSYGGITLPEIMYDVEQLTISDVEAIEGLASRNMVRVIAPKLLGLGSLDHEQKVIVVGANLQEEFLLKPWLRLKDKSQLPKMEEEMQKAQAVEDDKKMDFEAIDLARQDLEGFNPSDEQIVLGSAVAKSLGLMEGDLLTLSGKELEVYGILMESGSTEDQQIFMNLAAAQKFLNRPDEITAIEMAVDYLAGSEESLLAEINETLPHAHITSLRQETLRRDEMLMRLVRFGTAISLLVLLVGMLVVGLTMAASVRERTREIGVFRALGFRKSHITKMILLEGVLISIMGGFIGFLGGTLIARYGGPFFANMNITIPWRVDLLVISIGVAVLVGLLSSLYPAYQAARQDPVEALRFI</sequence>
<dbReference type="AlphaFoldDB" id="A0A0G3WAJ5"/>
<feature type="transmembrane region" description="Helical" evidence="7">
    <location>
        <begin position="293"/>
        <end position="320"/>
    </location>
</feature>
<evidence type="ECO:0000313" key="10">
    <source>
        <dbReference type="EMBL" id="AKL95656.1"/>
    </source>
</evidence>
<keyword evidence="2" id="KW-1003">Cell membrane</keyword>
<feature type="domain" description="ABC3 transporter permease C-terminal" evidence="8">
    <location>
        <begin position="299"/>
        <end position="415"/>
    </location>
</feature>
<name>A0A0G3WAJ5_9CLOT</name>
<dbReference type="KEGG" id="cace:CACET_c22100"/>
<evidence type="ECO:0000256" key="7">
    <source>
        <dbReference type="SAM" id="Phobius"/>
    </source>
</evidence>
<keyword evidence="5 7" id="KW-0472">Membrane</keyword>
<comment type="similarity">
    <text evidence="6">Belongs to the ABC-4 integral membrane protein family.</text>
</comment>
<dbReference type="GO" id="GO:0022857">
    <property type="term" value="F:transmembrane transporter activity"/>
    <property type="evidence" value="ECO:0007669"/>
    <property type="project" value="TreeGrafter"/>
</dbReference>
<gene>
    <name evidence="10" type="ORF">CACET_c22100</name>
</gene>
<dbReference type="InterPro" id="IPR003838">
    <property type="entry name" value="ABC3_permease_C"/>
</dbReference>
<organism evidence="10 11">
    <name type="scientific">Clostridium aceticum</name>
    <dbReference type="NCBI Taxonomy" id="84022"/>
    <lineage>
        <taxon>Bacteria</taxon>
        <taxon>Bacillati</taxon>
        <taxon>Bacillota</taxon>
        <taxon>Clostridia</taxon>
        <taxon>Eubacteriales</taxon>
        <taxon>Clostridiaceae</taxon>
        <taxon>Clostridium</taxon>
    </lineage>
</organism>
<proteinExistence type="inferred from homology"/>
<dbReference type="STRING" id="84022.CACET_c22100"/>
<evidence type="ECO:0000259" key="9">
    <source>
        <dbReference type="Pfam" id="PF12704"/>
    </source>
</evidence>
<feature type="domain" description="MacB-like periplasmic core" evidence="9">
    <location>
        <begin position="20"/>
        <end position="248"/>
    </location>
</feature>
<evidence type="ECO:0000256" key="3">
    <source>
        <dbReference type="ARBA" id="ARBA00022692"/>
    </source>
</evidence>
<dbReference type="PANTHER" id="PTHR30572:SF4">
    <property type="entry name" value="ABC TRANSPORTER PERMEASE YTRF"/>
    <property type="match status" value="1"/>
</dbReference>
<dbReference type="GO" id="GO:0005886">
    <property type="term" value="C:plasma membrane"/>
    <property type="evidence" value="ECO:0007669"/>
    <property type="project" value="UniProtKB-SubCell"/>
</dbReference>
<feature type="transmembrane region" description="Helical" evidence="7">
    <location>
        <begin position="340"/>
        <end position="366"/>
    </location>
</feature>
<protein>
    <submittedName>
        <fullName evidence="10">ABC-type transport system, involved in lipoprotein release, permease component</fullName>
    </submittedName>
</protein>
<keyword evidence="3 7" id="KW-0812">Transmembrane</keyword>
<dbReference type="Pfam" id="PF12704">
    <property type="entry name" value="MacB_PCD"/>
    <property type="match status" value="1"/>
</dbReference>
<accession>A0A0G3WAJ5</accession>
<dbReference type="EMBL" id="CP009687">
    <property type="protein sequence ID" value="AKL95656.1"/>
    <property type="molecule type" value="Genomic_DNA"/>
</dbReference>
<evidence type="ECO:0000256" key="4">
    <source>
        <dbReference type="ARBA" id="ARBA00022989"/>
    </source>
</evidence>
<evidence type="ECO:0000256" key="5">
    <source>
        <dbReference type="ARBA" id="ARBA00023136"/>
    </source>
</evidence>
<dbReference type="InterPro" id="IPR050250">
    <property type="entry name" value="Macrolide_Exporter_MacB"/>
</dbReference>
<dbReference type="OrthoDB" id="239678at2"/>
<keyword evidence="10" id="KW-0449">Lipoprotein</keyword>
<dbReference type="PATRIC" id="fig|84022.6.peg.2213"/>
<evidence type="ECO:0000259" key="8">
    <source>
        <dbReference type="Pfam" id="PF02687"/>
    </source>
</evidence>